<dbReference type="OrthoDB" id="9781413at2"/>
<dbReference type="PANTHER" id="PTHR10000">
    <property type="entry name" value="PHOSPHOSERINE PHOSPHATASE"/>
    <property type="match status" value="1"/>
</dbReference>
<dbReference type="SUPFAM" id="SSF56784">
    <property type="entry name" value="HAD-like"/>
    <property type="match status" value="1"/>
</dbReference>
<name>A0A0R2L6U9_9LACO</name>
<keyword evidence="3" id="KW-1185">Reference proteome</keyword>
<keyword evidence="1" id="KW-0378">Hydrolase</keyword>
<comment type="caution">
    <text evidence="1">The sequence shown here is derived from an EMBL/GenBank/DDBJ whole genome shotgun (WGS) entry which is preliminary data.</text>
</comment>
<organism evidence="1 3">
    <name type="scientific">Pediococcus stilesii</name>
    <dbReference type="NCBI Taxonomy" id="331679"/>
    <lineage>
        <taxon>Bacteria</taxon>
        <taxon>Bacillati</taxon>
        <taxon>Bacillota</taxon>
        <taxon>Bacilli</taxon>
        <taxon>Lactobacillales</taxon>
        <taxon>Lactobacillaceae</taxon>
        <taxon>Pediococcus</taxon>
    </lineage>
</organism>
<dbReference type="EMBL" id="VBTH01000009">
    <property type="protein sequence ID" value="TLQ04205.1"/>
    <property type="molecule type" value="Genomic_DNA"/>
</dbReference>
<dbReference type="InterPro" id="IPR006379">
    <property type="entry name" value="HAD-SF_hydro_IIB"/>
</dbReference>
<dbReference type="InterPro" id="IPR023214">
    <property type="entry name" value="HAD_sf"/>
</dbReference>
<dbReference type="InterPro" id="IPR036412">
    <property type="entry name" value="HAD-like_sf"/>
</dbReference>
<dbReference type="Gene3D" id="3.40.50.1000">
    <property type="entry name" value="HAD superfamily/HAD-like"/>
    <property type="match status" value="1"/>
</dbReference>
<dbReference type="NCBIfam" id="TIGR00099">
    <property type="entry name" value="Cof-subfamily"/>
    <property type="match status" value="1"/>
</dbReference>
<gene>
    <name evidence="2" type="ORF">FEZ51_06275</name>
    <name evidence="1" type="ORF">IV81_GL000014</name>
</gene>
<evidence type="ECO:0000313" key="2">
    <source>
        <dbReference type="EMBL" id="TLQ04205.1"/>
    </source>
</evidence>
<sequence length="270" mass="30312">MKQKLITLDLDGTTLNSSSQLSPKTIKTIKNATKAGHIVSIATGRPYRMARDIYDELSLKTPMANFNGALMHVPHQKWDGEYSRTINKAVVYDLLKHKDEYNIQLLAVESKYAFLADHAAPASFDFFPHEILEEQILTEKTLRRNPTSITLLVEPHSAQLVKNQLLHHYGEYISVGVWGGPQSVLEIVSKGIQKAKAVAYLANYYNIDRQDIIAFGDEHNDAEMLDYVGRGVAMKNATAQIKNIANDITEYDNAEDGVANYLNDYLKLAE</sequence>
<dbReference type="RefSeq" id="WP_057801079.1">
    <property type="nucleotide sequence ID" value="NZ_JQBX01000001.1"/>
</dbReference>
<dbReference type="EMBL" id="JQBX01000001">
    <property type="protein sequence ID" value="KRN95132.1"/>
    <property type="molecule type" value="Genomic_DNA"/>
</dbReference>
<dbReference type="Gene3D" id="3.30.1240.10">
    <property type="match status" value="1"/>
</dbReference>
<evidence type="ECO:0000313" key="3">
    <source>
        <dbReference type="Proteomes" id="UP000051859"/>
    </source>
</evidence>
<dbReference type="InterPro" id="IPR000150">
    <property type="entry name" value="Cof"/>
</dbReference>
<dbReference type="CDD" id="cd07516">
    <property type="entry name" value="HAD_Pase"/>
    <property type="match status" value="1"/>
</dbReference>
<evidence type="ECO:0000313" key="1">
    <source>
        <dbReference type="EMBL" id="KRN95132.1"/>
    </source>
</evidence>
<accession>A0A0R2L6U9</accession>
<dbReference type="STRING" id="331679.IV81_GL000014"/>
<evidence type="ECO:0000313" key="4">
    <source>
        <dbReference type="Proteomes" id="UP000305541"/>
    </source>
</evidence>
<dbReference type="Pfam" id="PF08282">
    <property type="entry name" value="Hydrolase_3"/>
    <property type="match status" value="1"/>
</dbReference>
<dbReference type="GO" id="GO:0016791">
    <property type="term" value="F:phosphatase activity"/>
    <property type="evidence" value="ECO:0007669"/>
    <property type="project" value="UniProtKB-ARBA"/>
</dbReference>
<dbReference type="NCBIfam" id="TIGR01484">
    <property type="entry name" value="HAD-SF-IIB"/>
    <property type="match status" value="1"/>
</dbReference>
<dbReference type="Proteomes" id="UP000051859">
    <property type="component" value="Unassembled WGS sequence"/>
</dbReference>
<reference evidence="2 4" key="2">
    <citation type="submission" date="2019-05" db="EMBL/GenBank/DDBJ databases">
        <title>The metagenome of a microbial culture collection derived from dairy environment covers the genomic content of the human microbiome.</title>
        <authorList>
            <person name="Roder T."/>
            <person name="Wuthrich D."/>
            <person name="Sattari Z."/>
            <person name="Von Ah U."/>
            <person name="Bar C."/>
            <person name="Ronchi F."/>
            <person name="Macpherson A.J."/>
            <person name="Ganal-Vonarburg S.C."/>
            <person name="Bruggmann R."/>
            <person name="Vergeres G."/>
        </authorList>
    </citation>
    <scope>NUCLEOTIDE SEQUENCE [LARGE SCALE GENOMIC DNA]</scope>
    <source>
        <strain evidence="2 4">FAM 18815</strain>
    </source>
</reference>
<dbReference type="GO" id="GO:0000287">
    <property type="term" value="F:magnesium ion binding"/>
    <property type="evidence" value="ECO:0007669"/>
    <property type="project" value="TreeGrafter"/>
</dbReference>
<dbReference type="PATRIC" id="fig|331679.3.peg.15"/>
<dbReference type="SFLD" id="SFLDS00003">
    <property type="entry name" value="Haloacid_Dehalogenase"/>
    <property type="match status" value="1"/>
</dbReference>
<dbReference type="Proteomes" id="UP000305541">
    <property type="component" value="Unassembled WGS sequence"/>
</dbReference>
<proteinExistence type="predicted"/>
<reference evidence="1 3" key="1">
    <citation type="journal article" date="2015" name="Genome Announc.">
        <title>Expanding the biotechnology potential of lactobacilli through comparative genomics of 213 strains and associated genera.</title>
        <authorList>
            <person name="Sun Z."/>
            <person name="Harris H.M."/>
            <person name="McCann A."/>
            <person name="Guo C."/>
            <person name="Argimon S."/>
            <person name="Zhang W."/>
            <person name="Yang X."/>
            <person name="Jeffery I.B."/>
            <person name="Cooney J.C."/>
            <person name="Kagawa T.F."/>
            <person name="Liu W."/>
            <person name="Song Y."/>
            <person name="Salvetti E."/>
            <person name="Wrobel A."/>
            <person name="Rasinkangas P."/>
            <person name="Parkhill J."/>
            <person name="Rea M.C."/>
            <person name="O'Sullivan O."/>
            <person name="Ritari J."/>
            <person name="Douillard F.P."/>
            <person name="Paul Ross R."/>
            <person name="Yang R."/>
            <person name="Briner A.E."/>
            <person name="Felis G.E."/>
            <person name="de Vos W.M."/>
            <person name="Barrangou R."/>
            <person name="Klaenhammer T.R."/>
            <person name="Caufield P.W."/>
            <person name="Cui Y."/>
            <person name="Zhang H."/>
            <person name="O'Toole P.W."/>
        </authorList>
    </citation>
    <scope>NUCLEOTIDE SEQUENCE [LARGE SCALE GENOMIC DNA]</scope>
    <source>
        <strain evidence="1 3">DSM 18001</strain>
    </source>
</reference>
<dbReference type="PANTHER" id="PTHR10000:SF23">
    <property type="entry name" value="5-AMINO-6-(5-PHOSPHO-D-RIBITYLAMINO)URACIL PHOSPHATASE YITU"/>
    <property type="match status" value="1"/>
</dbReference>
<dbReference type="AlphaFoldDB" id="A0A0R2L6U9"/>
<dbReference type="GO" id="GO:0005829">
    <property type="term" value="C:cytosol"/>
    <property type="evidence" value="ECO:0007669"/>
    <property type="project" value="TreeGrafter"/>
</dbReference>
<protein>
    <submittedName>
        <fullName evidence="2">Cof-type HAD-IIB family hydrolase</fullName>
    </submittedName>
    <submittedName>
        <fullName evidence="1">HAD superfamily hydrolase</fullName>
    </submittedName>
</protein>
<dbReference type="SFLD" id="SFLDG01140">
    <property type="entry name" value="C2.B:_Phosphomannomutase_and_P"/>
    <property type="match status" value="1"/>
</dbReference>